<dbReference type="InterPro" id="IPR004843">
    <property type="entry name" value="Calcineurin-like_PHP"/>
</dbReference>
<name>F0UF54_AJEC8</name>
<evidence type="ECO:0000259" key="1">
    <source>
        <dbReference type="Pfam" id="PF00149"/>
    </source>
</evidence>
<dbReference type="EMBL" id="DS990638">
    <property type="protein sequence ID" value="EGC44066.1"/>
    <property type="molecule type" value="Genomic_DNA"/>
</dbReference>
<dbReference type="OrthoDB" id="550558at2759"/>
<proteinExistence type="predicted"/>
<gene>
    <name evidence="2" type="ORF">HCEG_03281</name>
</gene>
<protein>
    <submittedName>
        <fullName evidence="2">Serine/threonine protein phosphatase</fullName>
    </submittedName>
</protein>
<dbReference type="PANTHER" id="PTHR37844:SF2">
    <property type="entry name" value="SER_THR PROTEIN PHOSPHATASE SUPERFAMILY (AFU_ORTHOLOGUE AFUA_1G14840)"/>
    <property type="match status" value="1"/>
</dbReference>
<dbReference type="HOGENOM" id="CLU_653754_0_0_1"/>
<feature type="domain" description="Calcineurin-like phosphoesterase" evidence="1">
    <location>
        <begin position="44"/>
        <end position="183"/>
    </location>
</feature>
<dbReference type="InterPro" id="IPR029052">
    <property type="entry name" value="Metallo-depent_PP-like"/>
</dbReference>
<dbReference type="SUPFAM" id="SSF56300">
    <property type="entry name" value="Metallo-dependent phosphatases"/>
    <property type="match status" value="1"/>
</dbReference>
<dbReference type="GO" id="GO:0016787">
    <property type="term" value="F:hydrolase activity"/>
    <property type="evidence" value="ECO:0007669"/>
    <property type="project" value="InterPro"/>
</dbReference>
<dbReference type="OMA" id="VFIETQL"/>
<reference evidence="3" key="1">
    <citation type="submission" date="2008-07" db="EMBL/GenBank/DDBJ databases">
        <title>Annotation of Ajellomyces capsulatus strain H88.</title>
        <authorList>
            <person name="Champion M."/>
            <person name="Cuomo C."/>
            <person name="Ma L.-J."/>
            <person name="Henn M.R."/>
            <person name="Sil A."/>
            <person name="Goldman B."/>
            <person name="Young S.K."/>
            <person name="Kodira C.D."/>
            <person name="Zeng Q."/>
            <person name="Koehrsen M."/>
            <person name="Alvarado L."/>
            <person name="Berlin A."/>
            <person name="Borenstein D."/>
            <person name="Chen Z."/>
            <person name="Engels R."/>
            <person name="Freedman E."/>
            <person name="Gellesch M."/>
            <person name="Goldberg J."/>
            <person name="Griggs A."/>
            <person name="Gujja S."/>
            <person name="Heiman D."/>
            <person name="Hepburn T."/>
            <person name="Howarth C."/>
            <person name="Jen D."/>
            <person name="Larson L."/>
            <person name="Lewis B."/>
            <person name="Mehta T."/>
            <person name="Park D."/>
            <person name="Pearson M."/>
            <person name="Roberts A."/>
            <person name="Saif S."/>
            <person name="Shea T."/>
            <person name="Shenoy N."/>
            <person name="Sisk P."/>
            <person name="Stolte C."/>
            <person name="Sykes S."/>
            <person name="Walk T."/>
            <person name="White J."/>
            <person name="Yandava C."/>
            <person name="Klein B."/>
            <person name="McEwen J.G."/>
            <person name="Puccia R."/>
            <person name="Goldman G.H."/>
            <person name="Felipe M.S."/>
            <person name="Nino-Vega G."/>
            <person name="San-Blas G."/>
            <person name="Taylor J."/>
            <person name="Mendoza L."/>
            <person name="Galagan J."/>
            <person name="Nusbaum C."/>
            <person name="Birren B."/>
        </authorList>
    </citation>
    <scope>NUCLEOTIDE SEQUENCE [LARGE SCALE GENOMIC DNA]</scope>
    <source>
        <strain evidence="3">H88</strain>
    </source>
</reference>
<organism evidence="3">
    <name type="scientific">Ajellomyces capsulatus (strain H88)</name>
    <name type="common">Darling's disease fungus</name>
    <name type="synonym">Histoplasma capsulatum</name>
    <dbReference type="NCBI Taxonomy" id="544711"/>
    <lineage>
        <taxon>Eukaryota</taxon>
        <taxon>Fungi</taxon>
        <taxon>Dikarya</taxon>
        <taxon>Ascomycota</taxon>
        <taxon>Pezizomycotina</taxon>
        <taxon>Eurotiomycetes</taxon>
        <taxon>Eurotiomycetidae</taxon>
        <taxon>Onygenales</taxon>
        <taxon>Ajellomycetaceae</taxon>
        <taxon>Histoplasma</taxon>
    </lineage>
</organism>
<dbReference type="Proteomes" id="UP000008142">
    <property type="component" value="Unassembled WGS sequence"/>
</dbReference>
<accession>F0UF54</accession>
<evidence type="ECO:0000313" key="3">
    <source>
        <dbReference type="Proteomes" id="UP000008142"/>
    </source>
</evidence>
<dbReference type="AlphaFoldDB" id="F0UF54"/>
<dbReference type="VEuPathDB" id="FungiDB:I7I53_09549"/>
<sequence length="422" mass="47491">MAGSLRSPSCSAHPFQILSDFHLEKSPAYSFFDIPARAPHLALPGDVGNACDSDFFVFIETQLQNFKTVYFLLGNHEPYHSSWKEVRQKADEFAALITVLGCAFYTYITSEQETDVSFGLNDFYCIDGWTVADHNTSHTVELVWLNERVAVLSTSESDRKIVIFTQHIPITDDSRAVDPVHLRKGNGKVKRVLSNQRGYYFKQSHGFNVENVVDVSLQTTVPKIPINSRAFSGRKFEPRSSKTAFAVPDKKTPEAEQILGRAGLDICTDQDCVVITIKSRPLLVGHFNLETEDIHISLYPQSQILPNITDITQISHQIISASDQSLLEPKIGYGRDPFLPEHHNVRVPSTICFVEACLSNFARLARKCDFQCPHDLHHVAWASYMIQHIYPRGVFKDFMIDGVFKNSSLSVAARKKLIASDI</sequence>
<dbReference type="PANTHER" id="PTHR37844">
    <property type="entry name" value="SER/THR PROTEIN PHOSPHATASE SUPERFAMILY (AFU_ORTHOLOGUE AFUA_1G14840)"/>
    <property type="match status" value="1"/>
</dbReference>
<dbReference type="Pfam" id="PF00149">
    <property type="entry name" value="Metallophos"/>
    <property type="match status" value="1"/>
</dbReference>
<evidence type="ECO:0000313" key="2">
    <source>
        <dbReference type="EMBL" id="EGC44066.1"/>
    </source>
</evidence>